<evidence type="ECO:0000259" key="9">
    <source>
        <dbReference type="PROSITE" id="PS51779"/>
    </source>
</evidence>
<dbReference type="Pfam" id="PF08478">
    <property type="entry name" value="POTRA_1"/>
    <property type="match status" value="1"/>
</dbReference>
<organism evidence="10 11">
    <name type="scientific">Ornithinimicrobium pekingense</name>
    <dbReference type="NCBI Taxonomy" id="384677"/>
    <lineage>
        <taxon>Bacteria</taxon>
        <taxon>Bacillati</taxon>
        <taxon>Actinomycetota</taxon>
        <taxon>Actinomycetes</taxon>
        <taxon>Micrococcales</taxon>
        <taxon>Ornithinimicrobiaceae</taxon>
        <taxon>Ornithinimicrobium</taxon>
    </lineage>
</organism>
<dbReference type="PANTHER" id="PTHR37820:SF1">
    <property type="entry name" value="CELL DIVISION PROTEIN FTSQ"/>
    <property type="match status" value="1"/>
</dbReference>
<sequence length="268" mass="29223">MRILPKGMAERRRQRRAQRRGVRGPKAWRCAVLGWGSLVAVLAAALVFLFFYSVAFTVETVRVSGVEGEVADSVVRHADIPQGRPLARVSESRVSERVLAGDTRVRSIDVTRRWPSTVVYEVELREPALALRRGDSTWVADAGGVVYDEVGKRPKGVPLVRVAGEEPQALSRETVRGLVELWSLRPEAKALEGELSVPTYAANGTVTMTVDQLTLAWGEPTESEKKWKVVTALLDQESIDPLGGIPQKIDVSSPETPIVTGLPAAPQG</sequence>
<keyword evidence="7" id="KW-0131">Cell cycle</keyword>
<evidence type="ECO:0000256" key="4">
    <source>
        <dbReference type="ARBA" id="ARBA00022692"/>
    </source>
</evidence>
<dbReference type="RefSeq" id="WP_084617342.1">
    <property type="nucleotide sequence ID" value="NZ_BMLB01000003.1"/>
</dbReference>
<feature type="domain" description="POTRA" evidence="9">
    <location>
        <begin position="56"/>
        <end position="127"/>
    </location>
</feature>
<keyword evidence="5" id="KW-1133">Transmembrane helix</keyword>
<evidence type="ECO:0000256" key="2">
    <source>
        <dbReference type="ARBA" id="ARBA00022475"/>
    </source>
</evidence>
<evidence type="ECO:0000256" key="3">
    <source>
        <dbReference type="ARBA" id="ARBA00022618"/>
    </source>
</evidence>
<feature type="region of interest" description="Disordered" evidence="8">
    <location>
        <begin position="1"/>
        <end position="20"/>
    </location>
</feature>
<keyword evidence="2" id="KW-1003">Cell membrane</keyword>
<evidence type="ECO:0000256" key="5">
    <source>
        <dbReference type="ARBA" id="ARBA00022989"/>
    </source>
</evidence>
<comment type="subcellular location">
    <subcellularLocation>
        <location evidence="1">Membrane</location>
    </subcellularLocation>
</comment>
<protein>
    <recommendedName>
        <fullName evidence="9">POTRA domain-containing protein</fullName>
    </recommendedName>
</protein>
<proteinExistence type="predicted"/>
<keyword evidence="11" id="KW-1185">Reference proteome</keyword>
<feature type="region of interest" description="Disordered" evidence="8">
    <location>
        <begin position="245"/>
        <end position="268"/>
    </location>
</feature>
<dbReference type="InterPro" id="IPR050487">
    <property type="entry name" value="FtsQ_DivIB"/>
</dbReference>
<keyword evidence="6" id="KW-0472">Membrane</keyword>
<evidence type="ECO:0000256" key="6">
    <source>
        <dbReference type="ARBA" id="ARBA00023136"/>
    </source>
</evidence>
<reference evidence="11" key="1">
    <citation type="journal article" date="2019" name="Int. J. Syst. Evol. Microbiol.">
        <title>The Global Catalogue of Microorganisms (GCM) 10K type strain sequencing project: providing services to taxonomists for standard genome sequencing and annotation.</title>
        <authorList>
            <consortium name="The Broad Institute Genomics Platform"/>
            <consortium name="The Broad Institute Genome Sequencing Center for Infectious Disease"/>
            <person name="Wu L."/>
            <person name="Ma J."/>
        </authorList>
    </citation>
    <scope>NUCLEOTIDE SEQUENCE [LARGE SCALE GENOMIC DNA]</scope>
    <source>
        <strain evidence="11">CGMCC 1.5362</strain>
    </source>
</reference>
<evidence type="ECO:0000256" key="7">
    <source>
        <dbReference type="ARBA" id="ARBA00023306"/>
    </source>
</evidence>
<keyword evidence="4" id="KW-0812">Transmembrane</keyword>
<evidence type="ECO:0000256" key="8">
    <source>
        <dbReference type="SAM" id="MobiDB-lite"/>
    </source>
</evidence>
<dbReference type="Proteomes" id="UP000662111">
    <property type="component" value="Unassembled WGS sequence"/>
</dbReference>
<keyword evidence="3" id="KW-0132">Cell division</keyword>
<accession>A0ABQ2F8R7</accession>
<evidence type="ECO:0000313" key="11">
    <source>
        <dbReference type="Proteomes" id="UP000662111"/>
    </source>
</evidence>
<dbReference type="PROSITE" id="PS51779">
    <property type="entry name" value="POTRA"/>
    <property type="match status" value="1"/>
</dbReference>
<dbReference type="InterPro" id="IPR013685">
    <property type="entry name" value="POTRA_FtsQ_type"/>
</dbReference>
<comment type="caution">
    <text evidence="10">The sequence shown here is derived from an EMBL/GenBank/DDBJ whole genome shotgun (WGS) entry which is preliminary data.</text>
</comment>
<evidence type="ECO:0000256" key="1">
    <source>
        <dbReference type="ARBA" id="ARBA00004370"/>
    </source>
</evidence>
<gene>
    <name evidence="10" type="ORF">GCM10011509_16300</name>
</gene>
<name>A0ABQ2F8R7_9MICO</name>
<dbReference type="EMBL" id="BMLB01000003">
    <property type="protein sequence ID" value="GGK68624.1"/>
    <property type="molecule type" value="Genomic_DNA"/>
</dbReference>
<evidence type="ECO:0000313" key="10">
    <source>
        <dbReference type="EMBL" id="GGK68624.1"/>
    </source>
</evidence>
<dbReference type="PANTHER" id="PTHR37820">
    <property type="entry name" value="CELL DIVISION PROTEIN DIVIB"/>
    <property type="match status" value="1"/>
</dbReference>
<dbReference type="InterPro" id="IPR034746">
    <property type="entry name" value="POTRA"/>
</dbReference>